<dbReference type="GO" id="GO:0006364">
    <property type="term" value="P:rRNA processing"/>
    <property type="evidence" value="ECO:0007669"/>
    <property type="project" value="UniProtKB-ARBA"/>
</dbReference>
<feature type="compositionally biased region" description="Basic and acidic residues" evidence="6">
    <location>
        <begin position="408"/>
        <end position="426"/>
    </location>
</feature>
<proteinExistence type="inferred from homology"/>
<evidence type="ECO:0000256" key="3">
    <source>
        <dbReference type="ARBA" id="ARBA00023235"/>
    </source>
</evidence>
<dbReference type="SUPFAM" id="SSF55120">
    <property type="entry name" value="Pseudouridine synthase"/>
    <property type="match status" value="1"/>
</dbReference>
<dbReference type="PROSITE" id="PS50889">
    <property type="entry name" value="S4"/>
    <property type="match status" value="1"/>
</dbReference>
<evidence type="ECO:0000256" key="1">
    <source>
        <dbReference type="ARBA" id="ARBA00008348"/>
    </source>
</evidence>
<dbReference type="eggNOG" id="COG1187">
    <property type="taxonomic scope" value="Bacteria"/>
</dbReference>
<evidence type="ECO:0000256" key="5">
    <source>
        <dbReference type="RuleBase" id="RU003887"/>
    </source>
</evidence>
<dbReference type="EC" id="5.4.99.-" evidence="5"/>
<feature type="compositionally biased region" description="Basic and acidic residues" evidence="6">
    <location>
        <begin position="435"/>
        <end position="541"/>
    </location>
</feature>
<dbReference type="InterPro" id="IPR020094">
    <property type="entry name" value="TruA/RsuA/RluB/E/F_N"/>
</dbReference>
<feature type="compositionally biased region" description="Basic and acidic residues" evidence="6">
    <location>
        <begin position="653"/>
        <end position="680"/>
    </location>
</feature>
<dbReference type="InterPro" id="IPR000748">
    <property type="entry name" value="PsdUridine_synth_RsuA/RluB/E/F"/>
</dbReference>
<dbReference type="InterPro" id="IPR020103">
    <property type="entry name" value="PsdUridine_synth_cat_dom_sf"/>
</dbReference>
<feature type="domain" description="Pseudouridine synthase RsuA/RluA-like" evidence="7">
    <location>
        <begin position="45"/>
        <end position="174"/>
    </location>
</feature>
<dbReference type="CDD" id="cd02556">
    <property type="entry name" value="PseudoU_synth_RluB"/>
    <property type="match status" value="1"/>
</dbReference>
<feature type="compositionally biased region" description="Basic and acidic residues" evidence="6">
    <location>
        <begin position="288"/>
        <end position="333"/>
    </location>
</feature>
<keyword evidence="2 4" id="KW-0694">RNA-binding</keyword>
<feature type="compositionally biased region" description="Basic and acidic residues" evidence="6">
    <location>
        <begin position="549"/>
        <end position="622"/>
    </location>
</feature>
<dbReference type="PANTHER" id="PTHR47683">
    <property type="entry name" value="PSEUDOURIDINE SYNTHASE FAMILY PROTEIN-RELATED"/>
    <property type="match status" value="1"/>
</dbReference>
<feature type="compositionally biased region" description="Basic and acidic residues" evidence="6">
    <location>
        <begin position="342"/>
        <end position="399"/>
    </location>
</feature>
<evidence type="ECO:0000259" key="7">
    <source>
        <dbReference type="Pfam" id="PF00849"/>
    </source>
</evidence>
<dbReference type="AlphaFoldDB" id="E3I6H7"/>
<dbReference type="STRING" id="648757.Rvan_0248"/>
<evidence type="ECO:0000256" key="6">
    <source>
        <dbReference type="SAM" id="MobiDB-lite"/>
    </source>
</evidence>
<dbReference type="Gene3D" id="3.30.70.1560">
    <property type="entry name" value="Alpha-L RNA-binding motif"/>
    <property type="match status" value="1"/>
</dbReference>
<gene>
    <name evidence="8" type="ordered locus">Rvan_0248</name>
</gene>
<evidence type="ECO:0000256" key="2">
    <source>
        <dbReference type="ARBA" id="ARBA00022884"/>
    </source>
</evidence>
<keyword evidence="3 5" id="KW-0413">Isomerase</keyword>
<evidence type="ECO:0000313" key="8">
    <source>
        <dbReference type="EMBL" id="ADP69538.1"/>
    </source>
</evidence>
<organism evidence="8 9">
    <name type="scientific">Rhodomicrobium vannielii (strain ATCC 17100 / DSM 162 / LMG 4299 / NCIMB 10020 / ATH 3.1.1)</name>
    <dbReference type="NCBI Taxonomy" id="648757"/>
    <lineage>
        <taxon>Bacteria</taxon>
        <taxon>Pseudomonadati</taxon>
        <taxon>Pseudomonadota</taxon>
        <taxon>Alphaproteobacteria</taxon>
        <taxon>Hyphomicrobiales</taxon>
        <taxon>Hyphomicrobiaceae</taxon>
        <taxon>Rhodomicrobium</taxon>
    </lineage>
</organism>
<keyword evidence="9" id="KW-1185">Reference proteome</keyword>
<dbReference type="PROSITE" id="PS01149">
    <property type="entry name" value="PSI_RSU"/>
    <property type="match status" value="1"/>
</dbReference>
<dbReference type="NCBIfam" id="TIGR00093">
    <property type="entry name" value="pseudouridine synthase"/>
    <property type="match status" value="1"/>
</dbReference>
<dbReference type="InterPro" id="IPR042092">
    <property type="entry name" value="PsdUridine_s_RsuA/RluB/E/F_cat"/>
</dbReference>
<dbReference type="Gene3D" id="3.30.70.580">
    <property type="entry name" value="Pseudouridine synthase I, catalytic domain, N-terminal subdomain"/>
    <property type="match status" value="1"/>
</dbReference>
<dbReference type="Gene3D" id="3.10.290.10">
    <property type="entry name" value="RNA-binding S4 domain"/>
    <property type="match status" value="1"/>
</dbReference>
<dbReference type="KEGG" id="rva:Rvan_0248"/>
<dbReference type="InterPro" id="IPR006145">
    <property type="entry name" value="PsdUridine_synth_RsuA/RluA"/>
</dbReference>
<dbReference type="Proteomes" id="UP000001399">
    <property type="component" value="Chromosome"/>
</dbReference>
<reference evidence="9" key="1">
    <citation type="journal article" date="2011" name="J. Bacteriol.">
        <title>Genome sequences of eight morphologically diverse alphaproteobacteria.</title>
        <authorList>
            <consortium name="US DOE Joint Genome Institute"/>
            <person name="Brown P.J."/>
            <person name="Kysela D.T."/>
            <person name="Buechlein A."/>
            <person name="Hemmerich C."/>
            <person name="Brun Y.V."/>
        </authorList>
    </citation>
    <scope>NUCLEOTIDE SEQUENCE [LARGE SCALE GENOMIC DNA]</scope>
    <source>
        <strain evidence="9">ATCC 17100 / ATH 3.1.1 / DSM 162 / LMG 4299</strain>
    </source>
</reference>
<dbReference type="EMBL" id="CP002292">
    <property type="protein sequence ID" value="ADP69538.1"/>
    <property type="molecule type" value="Genomic_DNA"/>
</dbReference>
<comment type="similarity">
    <text evidence="1 5">Belongs to the pseudouridine synthase RsuA family.</text>
</comment>
<dbReference type="InterPro" id="IPR050343">
    <property type="entry name" value="RsuA_PseudoU_synthase"/>
</dbReference>
<dbReference type="GO" id="GO:0140098">
    <property type="term" value="F:catalytic activity, acting on RNA"/>
    <property type="evidence" value="ECO:0007669"/>
    <property type="project" value="UniProtKB-ARBA"/>
</dbReference>
<sequence length="800" mass="88317">MIGEKRVSVNGSIIESAALDVSPTDRVAVDGHPLPAREPPRLWRYHKPKGRVTTHKDPEGRPTVFEALPDNLPRLISIGRLDFNTEGLLLLTNDGELARHMELPSTGWARRYRVRAFGEIDQASLDKLKNGVRIAGVNYGPVEASLERETGDNVWITLLIREGKNREVRRIMEHLGLTVNRLIRISFGPFMLGDLEPGQVEEVKTSVLKDQLGPRLARSLGVRREVVREEKRLSTPSRGKPTYLRRKEAEPERPRRAFEEPQMRRRRVLSEDASEAPIVELVPVPKPPRADRGERGEKRDFAPRDRGERSFDRPRDDAGGERRSFGRREDSGGERPAFPSRADGDRAPRSARDGDGGERKPYPKRREGEGEGERRFNPRDAGDRPAFRKREGDRAERPSRAGGGERPPFQRRESDAGAEHGGDAPKRTWAPRIDATTEDHSTPRFKRREEGGEGRPSRPSDARGERRPFNRDARPEGRFDRKPRDGDAGGERRPFVRREDGAERPAFRSRSDGDRPAFRSRSDGDRPARFARDGEGGERKSSTARPGFRSRDAGEGRADNRSAEGSGERRSFRPREGGGERKSFGPRDGADRPPFRKREGDRTDRPSRAAGEDRPRFRRSEDGGDSARGPRPDRAPGDRPAYRSRSNEGGAGGERKSFDKPFRERREGAGDRAPQREGERQASGAPFEKRGGAGGARTYGKKPFGSRDGAKSFSGRGGSGAGTGDKPFGARPSGAAGRDRSGGEGGEGKPFGARKTFGTRGGKPGGGAGGGKFGKPSTRRDGPSKPRTGGGPRKPRGDKA</sequence>
<feature type="compositionally biased region" description="Basic and acidic residues" evidence="6">
    <location>
        <begin position="628"/>
        <end position="641"/>
    </location>
</feature>
<dbReference type="GO" id="GO:0009982">
    <property type="term" value="F:pseudouridine synthase activity"/>
    <property type="evidence" value="ECO:0007669"/>
    <property type="project" value="InterPro"/>
</dbReference>
<accession>E3I6H7</accession>
<dbReference type="InterPro" id="IPR018496">
    <property type="entry name" value="PsdUridine_synth_RsuA/RluB_CS"/>
</dbReference>
<feature type="compositionally biased region" description="Gly residues" evidence="6">
    <location>
        <begin position="759"/>
        <end position="773"/>
    </location>
</feature>
<dbReference type="InterPro" id="IPR036986">
    <property type="entry name" value="S4_RNA-bd_sf"/>
</dbReference>
<dbReference type="PANTHER" id="PTHR47683:SF3">
    <property type="entry name" value="RIBOSOMAL LARGE SUBUNIT PSEUDOURIDINE SYNTHASE B"/>
    <property type="match status" value="1"/>
</dbReference>
<name>E3I6H7_RHOVT</name>
<evidence type="ECO:0000313" key="9">
    <source>
        <dbReference type="Proteomes" id="UP000001399"/>
    </source>
</evidence>
<feature type="region of interest" description="Disordered" evidence="6">
    <location>
        <begin position="228"/>
        <end position="800"/>
    </location>
</feature>
<dbReference type="GO" id="GO:0003723">
    <property type="term" value="F:RNA binding"/>
    <property type="evidence" value="ECO:0007669"/>
    <property type="project" value="UniProtKB-KW"/>
</dbReference>
<evidence type="ECO:0000256" key="4">
    <source>
        <dbReference type="PROSITE-ProRule" id="PRU00182"/>
    </source>
</evidence>
<dbReference type="Pfam" id="PF00849">
    <property type="entry name" value="PseudoU_synth_2"/>
    <property type="match status" value="1"/>
</dbReference>
<dbReference type="GO" id="GO:0001522">
    <property type="term" value="P:pseudouridine synthesis"/>
    <property type="evidence" value="ECO:0007669"/>
    <property type="project" value="InterPro"/>
</dbReference>
<feature type="compositionally biased region" description="Basic and acidic residues" evidence="6">
    <location>
        <begin position="245"/>
        <end position="263"/>
    </location>
</feature>
<dbReference type="HOGENOM" id="CLU_024979_1_0_5"/>
<protein>
    <recommendedName>
        <fullName evidence="5">Pseudouridine synthase</fullName>
        <ecNumber evidence="5">5.4.99.-</ecNumber>
    </recommendedName>
</protein>